<evidence type="ECO:0000256" key="2">
    <source>
        <dbReference type="SAM" id="Phobius"/>
    </source>
</evidence>
<proteinExistence type="predicted"/>
<evidence type="ECO:0000313" key="3">
    <source>
        <dbReference type="EMBL" id="NYI71575.1"/>
    </source>
</evidence>
<gene>
    <name evidence="3" type="ORF">GGQ54_002135</name>
</gene>
<dbReference type="EMBL" id="JACBZS010000001">
    <property type="protein sequence ID" value="NYI71575.1"/>
    <property type="molecule type" value="Genomic_DNA"/>
</dbReference>
<keyword evidence="4" id="KW-1185">Reference proteome</keyword>
<keyword evidence="2" id="KW-0812">Transmembrane</keyword>
<evidence type="ECO:0000313" key="4">
    <source>
        <dbReference type="Proteomes" id="UP000527616"/>
    </source>
</evidence>
<evidence type="ECO:0000256" key="1">
    <source>
        <dbReference type="SAM" id="MobiDB-lite"/>
    </source>
</evidence>
<feature type="compositionally biased region" description="Pro residues" evidence="1">
    <location>
        <begin position="106"/>
        <end position="117"/>
    </location>
</feature>
<feature type="transmembrane region" description="Helical" evidence="2">
    <location>
        <begin position="20"/>
        <end position="42"/>
    </location>
</feature>
<sequence>MIKDRNHTASSRADSGAASLEAVGMVAASGLVVVLLLTMIGGPSNALAGLYCRATGAMAQAAGGEPPTCAPDSSVAPPPSGEPPGAQPPDDRDRPRDRRPDGNSPPMDPPKVVPPRSPVCRPAEGSTRPGLPPGEVKLTPKPARRGPIKDSTSITVKIDPAKVEGDATNSQKMSIVLEGQRGVSAEKAAELGKVGVKLDFNTGRRTTYGYSGPTDSTPNLTDGIPPNPFDPDNIPPGGTVNLDGEFYTSVGASAAYRGLVANETDGSGSGATVAVTKLPPSKPGENKVRVMVGSTDFVEQAVSLGFGTPSYNLGLFDSRKVTDKAMRQAEFDLGTPEGRRAYNAAVFGGKLPTSDEPGVSNIAQVMGSEYARRNGVQVKAGDQGAKSTTDGEDHSVLVTVYSDGRQVDEVTRRVGPDTYSQVQEYDASGARVPEKSRFQFRQTGLSADEVENYNFAYGDDRAEIPPGSYNAVLSLNAGELQQVRIDAATILAASLKKRGIDRPELGSAPRLADFQRVLKDNPRWLDETFNEPAEAEALRILRYPNDAELANMIWRSGGWTETSNLDWFNQWRNYYIKVTGDDLPTKVGDMVCRRQQ</sequence>
<feature type="compositionally biased region" description="Basic and acidic residues" evidence="1">
    <location>
        <begin position="89"/>
        <end position="101"/>
    </location>
</feature>
<organism evidence="3 4">
    <name type="scientific">Naumannella cuiyingiana</name>
    <dbReference type="NCBI Taxonomy" id="1347891"/>
    <lineage>
        <taxon>Bacteria</taxon>
        <taxon>Bacillati</taxon>
        <taxon>Actinomycetota</taxon>
        <taxon>Actinomycetes</taxon>
        <taxon>Propionibacteriales</taxon>
        <taxon>Propionibacteriaceae</taxon>
        <taxon>Naumannella</taxon>
    </lineage>
</organism>
<feature type="region of interest" description="Disordered" evidence="1">
    <location>
        <begin position="61"/>
        <end position="151"/>
    </location>
</feature>
<keyword evidence="2" id="KW-1133">Transmembrane helix</keyword>
<accession>A0A7Z0D9Q5</accession>
<protein>
    <submittedName>
        <fullName evidence="3">Uncharacterized protein</fullName>
    </submittedName>
</protein>
<dbReference type="RefSeq" id="WP_179445382.1">
    <property type="nucleotide sequence ID" value="NZ_JACBZS010000001.1"/>
</dbReference>
<keyword evidence="2" id="KW-0472">Membrane</keyword>
<name>A0A7Z0D9Q5_9ACTN</name>
<comment type="caution">
    <text evidence="3">The sequence shown here is derived from an EMBL/GenBank/DDBJ whole genome shotgun (WGS) entry which is preliminary data.</text>
</comment>
<feature type="compositionally biased region" description="Pro residues" evidence="1">
    <location>
        <begin position="76"/>
        <end position="87"/>
    </location>
</feature>
<reference evidence="3 4" key="1">
    <citation type="submission" date="2020-07" db="EMBL/GenBank/DDBJ databases">
        <title>Sequencing the genomes of 1000 actinobacteria strains.</title>
        <authorList>
            <person name="Klenk H.-P."/>
        </authorList>
    </citation>
    <scope>NUCLEOTIDE SEQUENCE [LARGE SCALE GENOMIC DNA]</scope>
    <source>
        <strain evidence="3 4">DSM 103164</strain>
    </source>
</reference>
<dbReference type="Proteomes" id="UP000527616">
    <property type="component" value="Unassembled WGS sequence"/>
</dbReference>
<dbReference type="AlphaFoldDB" id="A0A7Z0D9Q5"/>